<dbReference type="Gene3D" id="3.40.50.2000">
    <property type="entry name" value="Glycogen Phosphorylase B"/>
    <property type="match status" value="2"/>
</dbReference>
<dbReference type="GO" id="GO:0080043">
    <property type="term" value="F:quercetin 3-O-glucosyltransferase activity"/>
    <property type="evidence" value="ECO:0007669"/>
    <property type="project" value="TreeGrafter"/>
</dbReference>
<keyword evidence="3" id="KW-0808">Transferase</keyword>
<dbReference type="EMBL" id="OX451736">
    <property type="protein sequence ID" value="CAI8585907.1"/>
    <property type="molecule type" value="Genomic_DNA"/>
</dbReference>
<dbReference type="CDD" id="cd03784">
    <property type="entry name" value="GT1_Gtf-like"/>
    <property type="match status" value="1"/>
</dbReference>
<evidence type="ECO:0000256" key="3">
    <source>
        <dbReference type="ARBA" id="ARBA00022679"/>
    </source>
</evidence>
<dbReference type="AlphaFoldDB" id="A0AAV0YKI8"/>
<proteinExistence type="inferred from homology"/>
<organism evidence="4 5">
    <name type="scientific">Vicia faba</name>
    <name type="common">Broad bean</name>
    <name type="synonym">Faba vulgaris</name>
    <dbReference type="NCBI Taxonomy" id="3906"/>
    <lineage>
        <taxon>Eukaryota</taxon>
        <taxon>Viridiplantae</taxon>
        <taxon>Streptophyta</taxon>
        <taxon>Embryophyta</taxon>
        <taxon>Tracheophyta</taxon>
        <taxon>Spermatophyta</taxon>
        <taxon>Magnoliopsida</taxon>
        <taxon>eudicotyledons</taxon>
        <taxon>Gunneridae</taxon>
        <taxon>Pentapetalae</taxon>
        <taxon>rosids</taxon>
        <taxon>fabids</taxon>
        <taxon>Fabales</taxon>
        <taxon>Fabaceae</taxon>
        <taxon>Papilionoideae</taxon>
        <taxon>50 kb inversion clade</taxon>
        <taxon>NPAAA clade</taxon>
        <taxon>Hologalegina</taxon>
        <taxon>IRL clade</taxon>
        <taxon>Fabeae</taxon>
        <taxon>Vicia</taxon>
    </lineage>
</organism>
<dbReference type="PANTHER" id="PTHR11926">
    <property type="entry name" value="GLUCOSYL/GLUCURONOSYL TRANSFERASES"/>
    <property type="match status" value="1"/>
</dbReference>
<evidence type="ECO:0000256" key="2">
    <source>
        <dbReference type="ARBA" id="ARBA00022676"/>
    </source>
</evidence>
<name>A0AAV0YKI8_VICFA</name>
<evidence type="ECO:0000313" key="5">
    <source>
        <dbReference type="Proteomes" id="UP001157006"/>
    </source>
</evidence>
<sequence length="457" mass="51467">MEASPPTSFNHVAAIPYPARGHINPMMNLCKLLVSNNNNILVTFIVTEEWLSFISSEPKPDNISFRTIPNVVPSELIRGRDHPAFIEAIMTKMEEPFEEVLNLLDLPPSIILYDTFLYWAVAVGNRKNIPVASFWTMSASVFSILLHQHLLEQNGHYLVKFSENGDERVNYIPGVSSTRLAELPSFQTKRMMQMLLKGFQWIHKAQYLLISSIYELESQAIDTLKSKLSIPVYTIGPTIPYISLKNNPKLKTNNSYIEWLDSQPIGSVLYISQGSFFSASSKQIDEIARALCESNIRFLWVARNEASRLKQICGNMGLVLEWCDQLRVLSHSSIGGFLSHCGWNSSKEGVVCGVPFLTFPITVDQPFNSKMIVEDWKVGLRVKENVNGDVLVKKSEVVKLVCEFMDLDSDLAKGIRERIRKLKKICWDAIGDGGSADIDLKALIGDIITYSSKFTHA</sequence>
<dbReference type="FunFam" id="3.40.50.2000:FF:000152">
    <property type="entry name" value="Glycosyltransferase"/>
    <property type="match status" value="1"/>
</dbReference>
<keyword evidence="2" id="KW-0328">Glycosyltransferase</keyword>
<dbReference type="InterPro" id="IPR002213">
    <property type="entry name" value="UDP_glucos_trans"/>
</dbReference>
<keyword evidence="5" id="KW-1185">Reference proteome</keyword>
<accession>A0AAV0YKI8</accession>
<protein>
    <recommendedName>
        <fullName evidence="6">Glycosyltransferase</fullName>
    </recommendedName>
</protein>
<dbReference type="Pfam" id="PF00201">
    <property type="entry name" value="UDPGT"/>
    <property type="match status" value="1"/>
</dbReference>
<evidence type="ECO:0008006" key="6">
    <source>
        <dbReference type="Google" id="ProtNLM"/>
    </source>
</evidence>
<gene>
    <name evidence="4" type="ORF">VFH_I228880</name>
</gene>
<dbReference type="SUPFAM" id="SSF53756">
    <property type="entry name" value="UDP-Glycosyltransferase/glycogen phosphorylase"/>
    <property type="match status" value="1"/>
</dbReference>
<comment type="similarity">
    <text evidence="1">Belongs to the UDP-glycosyltransferase family.</text>
</comment>
<evidence type="ECO:0000313" key="4">
    <source>
        <dbReference type="EMBL" id="CAI8585907.1"/>
    </source>
</evidence>
<reference evidence="4 5" key="1">
    <citation type="submission" date="2023-01" db="EMBL/GenBank/DDBJ databases">
        <authorList>
            <person name="Kreplak J."/>
        </authorList>
    </citation>
    <scope>NUCLEOTIDE SEQUENCE [LARGE SCALE GENOMIC DNA]</scope>
</reference>
<dbReference type="Proteomes" id="UP001157006">
    <property type="component" value="Chromosome 1L"/>
</dbReference>
<evidence type="ECO:0000256" key="1">
    <source>
        <dbReference type="ARBA" id="ARBA00009995"/>
    </source>
</evidence>
<dbReference type="GO" id="GO:0080044">
    <property type="term" value="F:quercetin 7-O-glucosyltransferase activity"/>
    <property type="evidence" value="ECO:0007669"/>
    <property type="project" value="TreeGrafter"/>
</dbReference>
<dbReference type="PANTHER" id="PTHR11926:SF1494">
    <property type="entry name" value="FLAVONOL 3-O-GLUCOSYLTRANSFERASE UGT76E12-RELATED"/>
    <property type="match status" value="1"/>
</dbReference>